<name>A0A1S3D478_DIACI</name>
<evidence type="ECO:0000313" key="2">
    <source>
        <dbReference type="RefSeq" id="XP_008474022.1"/>
    </source>
</evidence>
<organism evidence="1 2">
    <name type="scientific">Diaphorina citri</name>
    <name type="common">Asian citrus psyllid</name>
    <dbReference type="NCBI Taxonomy" id="121845"/>
    <lineage>
        <taxon>Eukaryota</taxon>
        <taxon>Metazoa</taxon>
        <taxon>Ecdysozoa</taxon>
        <taxon>Arthropoda</taxon>
        <taxon>Hexapoda</taxon>
        <taxon>Insecta</taxon>
        <taxon>Pterygota</taxon>
        <taxon>Neoptera</taxon>
        <taxon>Paraneoptera</taxon>
        <taxon>Hemiptera</taxon>
        <taxon>Sternorrhyncha</taxon>
        <taxon>Psylloidea</taxon>
        <taxon>Psyllidae</taxon>
        <taxon>Diaphorininae</taxon>
        <taxon>Diaphorina</taxon>
    </lineage>
</organism>
<gene>
    <name evidence="2" type="primary">LOC103511088</name>
</gene>
<dbReference type="PaxDb" id="121845-A0A1S3D478"/>
<dbReference type="RefSeq" id="XP_008474022.1">
    <property type="nucleotide sequence ID" value="XM_008475800.3"/>
</dbReference>
<proteinExistence type="predicted"/>
<evidence type="ECO:0000313" key="1">
    <source>
        <dbReference type="Proteomes" id="UP000079169"/>
    </source>
</evidence>
<reference evidence="2" key="1">
    <citation type="submission" date="2025-08" db="UniProtKB">
        <authorList>
            <consortium name="RefSeq"/>
        </authorList>
    </citation>
    <scope>IDENTIFICATION</scope>
</reference>
<sequence length="170" mass="19475">MFDFTEVTNFWSYNESFDMTSIISVETPSNSNITVLNVLWPAVSLTLEPQIIETYPEYLITATIMWQLPNESCQPMKGSRVPDTWLNLISCGQNAADCIQLNTNQTHYRILYTEHIRGYYKLLIVKLKCNIFGLKGHYALGLWPNKVPFGQPIVTAARSNVIKVSTYLCW</sequence>
<dbReference type="AlphaFoldDB" id="A0A1S3D478"/>
<dbReference type="Proteomes" id="UP000079169">
    <property type="component" value="Unplaced"/>
</dbReference>
<keyword evidence="1" id="KW-1185">Reference proteome</keyword>
<protein>
    <submittedName>
        <fullName evidence="2">Uncharacterized protein LOC103511088</fullName>
    </submittedName>
</protein>
<dbReference type="KEGG" id="dci:103511088"/>
<accession>A0A1S3D478</accession>
<dbReference type="GeneID" id="103511088"/>